<dbReference type="AlphaFoldDB" id="A0A852VPN9"/>
<dbReference type="GO" id="GO:0003746">
    <property type="term" value="F:translation elongation factor activity"/>
    <property type="evidence" value="ECO:0007669"/>
    <property type="project" value="UniProtKB-KW"/>
</dbReference>
<dbReference type="PANTHER" id="PTHR30437">
    <property type="entry name" value="TRANSCRIPTION ELONGATION FACTOR GREA"/>
    <property type="match status" value="1"/>
</dbReference>
<dbReference type="Gene3D" id="3.10.50.30">
    <property type="entry name" value="Transcription elongation factor, GreA/GreB, C-terminal domain"/>
    <property type="match status" value="1"/>
</dbReference>
<dbReference type="InterPro" id="IPR028624">
    <property type="entry name" value="Tscrpt_elong_fac_GreA/B"/>
</dbReference>
<evidence type="ECO:0000259" key="11">
    <source>
        <dbReference type="Pfam" id="PF03449"/>
    </source>
</evidence>
<evidence type="ECO:0000256" key="7">
    <source>
        <dbReference type="ARBA" id="ARBA00030776"/>
    </source>
</evidence>
<sequence length="165" mass="17913">MTQTASNATYLTQEAFDRLQTELRELSGPGRVEIAKRIEAAREEGDLKENGGYHAAKEEQGKMEARIRQLTQILQNASVGEAPPDDGVVEPGMVVTVELFGEEETFLLGSREIADGDDQLDVYSEQSPMGKAINGQKVGGTHSYLAPTGKTIEVKILKAKPYSSS</sequence>
<dbReference type="InterPro" id="IPR023459">
    <property type="entry name" value="Tscrpt_elong_fac_GreA/B_fam"/>
</dbReference>
<dbReference type="SUPFAM" id="SSF46557">
    <property type="entry name" value="GreA transcript cleavage protein, N-terminal domain"/>
    <property type="match status" value="1"/>
</dbReference>
<evidence type="ECO:0000256" key="8">
    <source>
        <dbReference type="HAMAP-Rule" id="MF_00105"/>
    </source>
</evidence>
<organism evidence="12 13">
    <name type="scientific">Janibacter cremeus</name>
    <dbReference type="NCBI Taxonomy" id="1285192"/>
    <lineage>
        <taxon>Bacteria</taxon>
        <taxon>Bacillati</taxon>
        <taxon>Actinomycetota</taxon>
        <taxon>Actinomycetes</taxon>
        <taxon>Micrococcales</taxon>
        <taxon>Intrasporangiaceae</taxon>
        <taxon>Janibacter</taxon>
    </lineage>
</organism>
<gene>
    <name evidence="8" type="primary">greA</name>
    <name evidence="12" type="ORF">BJY20_002324</name>
</gene>
<dbReference type="Proteomes" id="UP000554054">
    <property type="component" value="Unassembled WGS sequence"/>
</dbReference>
<dbReference type="Gene3D" id="1.10.287.180">
    <property type="entry name" value="Transcription elongation factor, GreA/GreB, N-terminal domain"/>
    <property type="match status" value="1"/>
</dbReference>
<dbReference type="InterPro" id="IPR022691">
    <property type="entry name" value="Tscrpt_elong_fac_GreA/B_N"/>
</dbReference>
<dbReference type="NCBIfam" id="NF001262">
    <property type="entry name" value="PRK00226.1-3"/>
    <property type="match status" value="1"/>
</dbReference>
<evidence type="ECO:0000256" key="1">
    <source>
        <dbReference type="ARBA" id="ARBA00008213"/>
    </source>
</evidence>
<dbReference type="GO" id="GO:0032784">
    <property type="term" value="P:regulation of DNA-templated transcription elongation"/>
    <property type="evidence" value="ECO:0007669"/>
    <property type="project" value="UniProtKB-UniRule"/>
</dbReference>
<dbReference type="GO" id="GO:0006354">
    <property type="term" value="P:DNA-templated transcription elongation"/>
    <property type="evidence" value="ECO:0007669"/>
    <property type="project" value="TreeGrafter"/>
</dbReference>
<feature type="region of interest" description="Disordered" evidence="9">
    <location>
        <begin position="41"/>
        <end position="62"/>
    </location>
</feature>
<evidence type="ECO:0000259" key="10">
    <source>
        <dbReference type="Pfam" id="PF01272"/>
    </source>
</evidence>
<keyword evidence="4 8" id="KW-0238">DNA-binding</keyword>
<dbReference type="Pfam" id="PF01272">
    <property type="entry name" value="GreA_GreB"/>
    <property type="match status" value="1"/>
</dbReference>
<dbReference type="RefSeq" id="WP_185991693.1">
    <property type="nucleotide sequence ID" value="NZ_JACCAE010000001.1"/>
</dbReference>
<evidence type="ECO:0000256" key="3">
    <source>
        <dbReference type="ARBA" id="ARBA00023015"/>
    </source>
</evidence>
<comment type="function">
    <text evidence="6 8">Necessary for efficient RNA polymerase transcription elongation past template-encoded arresting sites. The arresting sites in DNA have the property of trapping a certain fraction of elongating RNA polymerases that pass through, resulting in locked ternary complexes. Cleavage of the nascent transcript by cleavage factors such as GreA or GreB allows the resumption of elongation from the new 3'terminus. GreA releases sequences of 2 to 3 nucleotides.</text>
</comment>
<dbReference type="EMBL" id="JACCAE010000001">
    <property type="protein sequence ID" value="NYF98932.1"/>
    <property type="molecule type" value="Genomic_DNA"/>
</dbReference>
<dbReference type="PANTHER" id="PTHR30437:SF4">
    <property type="entry name" value="TRANSCRIPTION ELONGATION FACTOR GREA"/>
    <property type="match status" value="1"/>
</dbReference>
<comment type="caution">
    <text evidence="12">The sequence shown here is derived from an EMBL/GenBank/DDBJ whole genome shotgun (WGS) entry which is preliminary data.</text>
</comment>
<evidence type="ECO:0000256" key="9">
    <source>
        <dbReference type="SAM" id="MobiDB-lite"/>
    </source>
</evidence>
<comment type="similarity">
    <text evidence="1 8">Belongs to the GreA/GreB family.</text>
</comment>
<dbReference type="InterPro" id="IPR036805">
    <property type="entry name" value="Tscrpt_elong_fac_GreA/B_N_sf"/>
</dbReference>
<dbReference type="Pfam" id="PF03449">
    <property type="entry name" value="GreA_GreB_N"/>
    <property type="match status" value="1"/>
</dbReference>
<name>A0A852VPN9_9MICO</name>
<dbReference type="PROSITE" id="PS00829">
    <property type="entry name" value="GREAB_1"/>
    <property type="match status" value="1"/>
</dbReference>
<keyword evidence="5 8" id="KW-0804">Transcription</keyword>
<evidence type="ECO:0000256" key="4">
    <source>
        <dbReference type="ARBA" id="ARBA00023125"/>
    </source>
</evidence>
<dbReference type="PIRSF" id="PIRSF006092">
    <property type="entry name" value="GreA_GreB"/>
    <property type="match status" value="1"/>
</dbReference>
<accession>A0A852VPN9</accession>
<evidence type="ECO:0000256" key="2">
    <source>
        <dbReference type="ARBA" id="ARBA00013729"/>
    </source>
</evidence>
<dbReference type="FunFam" id="1.10.287.180:FF:000001">
    <property type="entry name" value="Transcription elongation factor GreA"/>
    <property type="match status" value="1"/>
</dbReference>
<reference evidence="12 13" key="1">
    <citation type="submission" date="2020-07" db="EMBL/GenBank/DDBJ databases">
        <title>Sequencing the genomes of 1000 actinobacteria strains.</title>
        <authorList>
            <person name="Klenk H.-P."/>
        </authorList>
    </citation>
    <scope>NUCLEOTIDE SEQUENCE [LARGE SCALE GENOMIC DNA]</scope>
    <source>
        <strain evidence="12 13">DSM 26154</strain>
    </source>
</reference>
<dbReference type="InterPro" id="IPR018151">
    <property type="entry name" value="TF_GreA/GreB_CS"/>
</dbReference>
<dbReference type="HAMAP" id="MF_00105">
    <property type="entry name" value="GreA_GreB"/>
    <property type="match status" value="1"/>
</dbReference>
<keyword evidence="3 8" id="KW-0805">Transcription regulation</keyword>
<dbReference type="GO" id="GO:0003677">
    <property type="term" value="F:DNA binding"/>
    <property type="evidence" value="ECO:0007669"/>
    <property type="project" value="UniProtKB-UniRule"/>
</dbReference>
<feature type="domain" description="Transcription elongation factor GreA/GreB N-terminal" evidence="11">
    <location>
        <begin position="10"/>
        <end position="79"/>
    </location>
</feature>
<keyword evidence="13" id="KW-1185">Reference proteome</keyword>
<evidence type="ECO:0000313" key="13">
    <source>
        <dbReference type="Proteomes" id="UP000554054"/>
    </source>
</evidence>
<evidence type="ECO:0000256" key="5">
    <source>
        <dbReference type="ARBA" id="ARBA00023163"/>
    </source>
</evidence>
<keyword evidence="12" id="KW-0648">Protein biosynthesis</keyword>
<proteinExistence type="inferred from homology"/>
<protein>
    <recommendedName>
        <fullName evidence="2 8">Transcription elongation factor GreA</fullName>
    </recommendedName>
    <alternativeName>
        <fullName evidence="7 8">Transcript cleavage factor GreA</fullName>
    </alternativeName>
</protein>
<keyword evidence="12" id="KW-0251">Elongation factor</keyword>
<evidence type="ECO:0000256" key="6">
    <source>
        <dbReference type="ARBA" id="ARBA00024916"/>
    </source>
</evidence>
<dbReference type="InterPro" id="IPR001437">
    <property type="entry name" value="Tscrpt_elong_fac_GreA/B_C"/>
</dbReference>
<feature type="domain" description="Transcription elongation factor GreA/GreB C-terminal" evidence="10">
    <location>
        <begin position="86"/>
        <end position="160"/>
    </location>
</feature>
<dbReference type="SUPFAM" id="SSF54534">
    <property type="entry name" value="FKBP-like"/>
    <property type="match status" value="1"/>
</dbReference>
<dbReference type="GO" id="GO:0070063">
    <property type="term" value="F:RNA polymerase binding"/>
    <property type="evidence" value="ECO:0007669"/>
    <property type="project" value="InterPro"/>
</dbReference>
<evidence type="ECO:0000313" key="12">
    <source>
        <dbReference type="EMBL" id="NYF98932.1"/>
    </source>
</evidence>
<dbReference type="InterPro" id="IPR036953">
    <property type="entry name" value="GreA/GreB_C_sf"/>
</dbReference>